<dbReference type="PANTHER" id="PTHR43764">
    <property type="entry name" value="MOLYBDENUM COFACTOR BIOSYNTHESIS"/>
    <property type="match status" value="1"/>
</dbReference>
<keyword evidence="2" id="KW-0501">Molybdenum cofactor biosynthesis</keyword>
<comment type="pathway">
    <text evidence="1">Cofactor biosynthesis; molybdopterin biosynthesis.</text>
</comment>
<name>L7VYM6_9BACT</name>
<dbReference type="Pfam" id="PF00994">
    <property type="entry name" value="MoCF_biosynth"/>
    <property type="match status" value="1"/>
</dbReference>
<accession>L7VYM6</accession>
<sequence>MAGNSANLVKVLTVSDSVSAGSRDDVTGDALAARLTAAGFEVVEHRAVPDDVGEITNALSYMAYGFNGLVLTTGGAGFGQRDFTPEATKRILDRDAPGMAEAMRMVSPRGRLSRAVAGTRGSALILNLAAAPDRALEMLEAVIDVVPETLRLLAGGVVPTVDALQPNLMD</sequence>
<dbReference type="EMBL" id="JX649905">
    <property type="protein sequence ID" value="AGC72556.1"/>
    <property type="molecule type" value="Genomic_DNA"/>
</dbReference>
<dbReference type="AlphaFoldDB" id="L7VYM6"/>
<evidence type="ECO:0000256" key="2">
    <source>
        <dbReference type="ARBA" id="ARBA00023150"/>
    </source>
</evidence>
<protein>
    <submittedName>
        <fullName evidence="4">Molybdenum cofactor biosynthesis protein B</fullName>
    </submittedName>
</protein>
<dbReference type="CDD" id="cd00886">
    <property type="entry name" value="MogA_MoaB"/>
    <property type="match status" value="1"/>
</dbReference>
<dbReference type="SUPFAM" id="SSF53218">
    <property type="entry name" value="Molybdenum cofactor biosynthesis proteins"/>
    <property type="match status" value="1"/>
</dbReference>
<dbReference type="PANTHER" id="PTHR43764:SF1">
    <property type="entry name" value="MOLYBDOPTERIN MOLYBDOTRANSFERASE"/>
    <property type="match status" value="1"/>
</dbReference>
<evidence type="ECO:0000256" key="1">
    <source>
        <dbReference type="ARBA" id="ARBA00005046"/>
    </source>
</evidence>
<proteinExistence type="predicted"/>
<dbReference type="InterPro" id="IPR051920">
    <property type="entry name" value="MPT_Adenylyltrnsfr/MoaC-Rel"/>
</dbReference>
<evidence type="ECO:0000313" key="4">
    <source>
        <dbReference type="EMBL" id="AGC72556.1"/>
    </source>
</evidence>
<dbReference type="Gene3D" id="3.40.980.10">
    <property type="entry name" value="MoaB/Mog-like domain"/>
    <property type="match status" value="1"/>
</dbReference>
<feature type="domain" description="MoaB/Mog" evidence="3">
    <location>
        <begin position="10"/>
        <end position="149"/>
    </location>
</feature>
<dbReference type="NCBIfam" id="TIGR00177">
    <property type="entry name" value="molyb_syn"/>
    <property type="match status" value="1"/>
</dbReference>
<dbReference type="InterPro" id="IPR001453">
    <property type="entry name" value="MoaB/Mog_dom"/>
</dbReference>
<dbReference type="SMART" id="SM00852">
    <property type="entry name" value="MoCF_biosynth"/>
    <property type="match status" value="1"/>
</dbReference>
<organism evidence="4">
    <name type="scientific">uncultured bacterium A1Q1_fos_862</name>
    <dbReference type="NCBI Taxonomy" id="1256590"/>
    <lineage>
        <taxon>Bacteria</taxon>
        <taxon>environmental samples</taxon>
    </lineage>
</organism>
<dbReference type="InterPro" id="IPR036425">
    <property type="entry name" value="MoaB/Mog-like_dom_sf"/>
</dbReference>
<reference evidence="4" key="1">
    <citation type="submission" date="2012-09" db="EMBL/GenBank/DDBJ databases">
        <title>Metagenomic Characterization of a Microbial Community in Wastewater Detects High Levels of Antibiotic Resistance.</title>
        <authorList>
            <person name="Abrams M."/>
            <person name="Caldwell A."/>
            <person name="Vandaei E."/>
            <person name="Lee W."/>
            <person name="Perrott J."/>
            <person name="Khan S.Y."/>
            <person name="Ta J."/>
            <person name="Romero D."/>
            <person name="Nguyen V."/>
            <person name="Pourmand N."/>
            <person name="Ouverney C.C."/>
        </authorList>
    </citation>
    <scope>NUCLEOTIDE SEQUENCE</scope>
</reference>
<dbReference type="GO" id="GO:0006777">
    <property type="term" value="P:Mo-molybdopterin cofactor biosynthetic process"/>
    <property type="evidence" value="ECO:0007669"/>
    <property type="project" value="UniProtKB-KW"/>
</dbReference>
<evidence type="ECO:0000259" key="3">
    <source>
        <dbReference type="SMART" id="SM00852"/>
    </source>
</evidence>